<name>A0ABQ2CU11_9DEIO</name>
<dbReference type="EMBL" id="BMOD01000001">
    <property type="protein sequence ID" value="GGJ20103.1"/>
    <property type="molecule type" value="Genomic_DNA"/>
</dbReference>
<dbReference type="PANTHER" id="PTHR42850:SF2">
    <property type="entry name" value="BLL5683 PROTEIN"/>
    <property type="match status" value="1"/>
</dbReference>
<dbReference type="PROSITE" id="PS00125">
    <property type="entry name" value="SER_THR_PHOSPHATASE"/>
    <property type="match status" value="1"/>
</dbReference>
<protein>
    <submittedName>
        <fullName evidence="3">Metallophosphoesterase</fullName>
    </submittedName>
</protein>
<evidence type="ECO:0000313" key="3">
    <source>
        <dbReference type="EMBL" id="GGJ20103.1"/>
    </source>
</evidence>
<dbReference type="PANTHER" id="PTHR42850">
    <property type="entry name" value="METALLOPHOSPHOESTERASE"/>
    <property type="match status" value="1"/>
</dbReference>
<proteinExistence type="inferred from homology"/>
<keyword evidence="4" id="KW-1185">Reference proteome</keyword>
<dbReference type="InterPro" id="IPR029052">
    <property type="entry name" value="Metallo-depent_PP-like"/>
</dbReference>
<dbReference type="InterPro" id="IPR050126">
    <property type="entry name" value="Ap4A_hydrolase"/>
</dbReference>
<reference evidence="4" key="1">
    <citation type="journal article" date="2019" name="Int. J. Syst. Evol. Microbiol.">
        <title>The Global Catalogue of Microorganisms (GCM) 10K type strain sequencing project: providing services to taxonomists for standard genome sequencing and annotation.</title>
        <authorList>
            <consortium name="The Broad Institute Genomics Platform"/>
            <consortium name="The Broad Institute Genome Sequencing Center for Infectious Disease"/>
            <person name="Wu L."/>
            <person name="Ma J."/>
        </authorList>
    </citation>
    <scope>NUCLEOTIDE SEQUENCE [LARGE SCALE GENOMIC DNA]</scope>
    <source>
        <strain evidence="4">JCM 14370</strain>
    </source>
</reference>
<dbReference type="InterPro" id="IPR024654">
    <property type="entry name" value="Calcineurin-like_PHP_lpxH"/>
</dbReference>
<dbReference type="Proteomes" id="UP000632222">
    <property type="component" value="Unassembled WGS sequence"/>
</dbReference>
<dbReference type="InterPro" id="IPR006186">
    <property type="entry name" value="Ser/Thr-sp_prot-phosphatase"/>
</dbReference>
<organism evidence="3 4">
    <name type="scientific">Deinococcus roseus</name>
    <dbReference type="NCBI Taxonomy" id="392414"/>
    <lineage>
        <taxon>Bacteria</taxon>
        <taxon>Thermotogati</taxon>
        <taxon>Deinococcota</taxon>
        <taxon>Deinococci</taxon>
        <taxon>Deinococcales</taxon>
        <taxon>Deinococcaceae</taxon>
        <taxon>Deinococcus</taxon>
    </lineage>
</organism>
<gene>
    <name evidence="3" type="ORF">GCM10008938_02830</name>
</gene>
<evidence type="ECO:0000313" key="4">
    <source>
        <dbReference type="Proteomes" id="UP000632222"/>
    </source>
</evidence>
<evidence type="ECO:0000256" key="1">
    <source>
        <dbReference type="ARBA" id="ARBA00008950"/>
    </source>
</evidence>
<evidence type="ECO:0000259" key="2">
    <source>
        <dbReference type="PROSITE" id="PS00125"/>
    </source>
</evidence>
<feature type="domain" description="Serine/threonine specific protein phosphatases" evidence="2">
    <location>
        <begin position="57"/>
        <end position="62"/>
    </location>
</feature>
<dbReference type="Gene3D" id="3.60.21.10">
    <property type="match status" value="1"/>
</dbReference>
<dbReference type="Pfam" id="PF12850">
    <property type="entry name" value="Metallophos_2"/>
    <property type="match status" value="1"/>
</dbReference>
<accession>A0ABQ2CU11</accession>
<comment type="caution">
    <text evidence="3">The sequence shown here is derived from an EMBL/GenBank/DDBJ whole genome shotgun (WGS) entry which is preliminary data.</text>
</comment>
<comment type="similarity">
    <text evidence="1">Belongs to the metallophosphoesterase superfamily. YfcE family.</text>
</comment>
<dbReference type="SUPFAM" id="SSF56300">
    <property type="entry name" value="Metallo-dependent phosphatases"/>
    <property type="match status" value="1"/>
</dbReference>
<sequence length="301" mass="33651">MKIAVLSDIHGNLQAFQAVLEDAKEADQIFLLGDNVNWGVHSPDVLQLIAARNLQTLKGNHETMLLDHLTGQAPVEAYTSEGFAAARFWATQLAAFKTEIEAWPCSLNLHFKGLPELFFCHGSPRNAFEEVLKQSDQALKSTLSEVSARWIFAGHNQRQQIRRLGNTTLCTVGSVGFAVDGSRTAQYAMLHGENGTWNIEFRQVPFDSNTFFASYHHSGFLQQTGIVGNIIYAGVLLGRSTIREFWQFRNRQAPEAELDQGLLGQFLMHELKPTEKQFLLHCQHSSDELKSALRGLSVLVL</sequence>